<sequence length="114" mass="13184">MKAKILCNQSNSVIAAVPGRHYPGIIIQGDTVSNLFDHLREIYSFMGQFPDEQTEDIKYTILSVLENLENHLRHYECTLEQQEIKLPYHLSIEERSIYNSLDSLELIEDSDGEQ</sequence>
<protein>
    <submittedName>
        <fullName evidence="1">Uncharacterized protein</fullName>
    </submittedName>
</protein>
<gene>
    <name evidence="1" type="ORF">BI308_15840</name>
</gene>
<proteinExistence type="predicted"/>
<dbReference type="EMBL" id="MLAW01000028">
    <property type="protein sequence ID" value="OJJ24623.1"/>
    <property type="molecule type" value="Genomic_DNA"/>
</dbReference>
<comment type="caution">
    <text evidence="1">The sequence shown here is derived from an EMBL/GenBank/DDBJ whole genome shotgun (WGS) entry which is preliminary data.</text>
</comment>
<reference evidence="1" key="1">
    <citation type="submission" date="2016-10" db="EMBL/GenBank/DDBJ databases">
        <title>CRISPR-Cas defence system in Roseofilum reptotaenium: evidence of a bacteriophage-cyanobacterium arms race in the coral black band disease.</title>
        <authorList>
            <person name="Buerger P."/>
            <person name="Wood-Charlson E.M."/>
            <person name="Weynberg K.D."/>
            <person name="Willis B."/>
            <person name="Van Oppen M.J."/>
        </authorList>
    </citation>
    <scope>NUCLEOTIDE SEQUENCE [LARGE SCALE GENOMIC DNA]</scope>
    <source>
        <strain evidence="1">AO1-A</strain>
    </source>
</reference>
<name>A0A1L9QPM5_9CYAN</name>
<keyword evidence="2" id="KW-1185">Reference proteome</keyword>
<dbReference type="InterPro" id="IPR053801">
    <property type="entry name" value="DUF6959"/>
</dbReference>
<dbReference type="AlphaFoldDB" id="A0A1L9QPM5"/>
<dbReference type="Pfam" id="PF22281">
    <property type="entry name" value="DUF6959"/>
    <property type="match status" value="1"/>
</dbReference>
<evidence type="ECO:0000313" key="1">
    <source>
        <dbReference type="EMBL" id="OJJ24623.1"/>
    </source>
</evidence>
<dbReference type="Proteomes" id="UP000183940">
    <property type="component" value="Unassembled WGS sequence"/>
</dbReference>
<accession>A0A1L9QPM5</accession>
<organism evidence="1 2">
    <name type="scientific">Roseofilum reptotaenium AO1-A</name>
    <dbReference type="NCBI Taxonomy" id="1925591"/>
    <lineage>
        <taxon>Bacteria</taxon>
        <taxon>Bacillati</taxon>
        <taxon>Cyanobacteriota</taxon>
        <taxon>Cyanophyceae</taxon>
        <taxon>Desertifilales</taxon>
        <taxon>Desertifilaceae</taxon>
        <taxon>Roseofilum</taxon>
    </lineage>
</organism>
<evidence type="ECO:0000313" key="2">
    <source>
        <dbReference type="Proteomes" id="UP000183940"/>
    </source>
</evidence>